<keyword evidence="5" id="KW-1015">Disulfide bond</keyword>
<proteinExistence type="predicted"/>
<feature type="region of interest" description="Disordered" evidence="6">
    <location>
        <begin position="337"/>
        <end position="388"/>
    </location>
</feature>
<dbReference type="GeneTree" id="ENSGT01030000234633"/>
<dbReference type="AlphaFoldDB" id="A0A3Q2XW36"/>
<organism evidence="9 10">
    <name type="scientific">Hippocampus comes</name>
    <name type="common">Tiger tail seahorse</name>
    <dbReference type="NCBI Taxonomy" id="109280"/>
    <lineage>
        <taxon>Eukaryota</taxon>
        <taxon>Metazoa</taxon>
        <taxon>Chordata</taxon>
        <taxon>Craniata</taxon>
        <taxon>Vertebrata</taxon>
        <taxon>Euteleostomi</taxon>
        <taxon>Actinopterygii</taxon>
        <taxon>Neopterygii</taxon>
        <taxon>Teleostei</taxon>
        <taxon>Neoteleostei</taxon>
        <taxon>Acanthomorphata</taxon>
        <taxon>Syngnathiaria</taxon>
        <taxon>Syngnathiformes</taxon>
        <taxon>Syngnathoidei</taxon>
        <taxon>Syngnathidae</taxon>
        <taxon>Hippocampus</taxon>
    </lineage>
</organism>
<dbReference type="PANTHER" id="PTHR15427">
    <property type="entry name" value="EMILIN ELASTIN MICROFIBRIL INTERFACE-LOCATED PROTEIN ELASTIN MICROFIBRIL INTERFACER"/>
    <property type="match status" value="1"/>
</dbReference>
<dbReference type="PANTHER" id="PTHR15427:SF5">
    <property type="entry name" value="EMILIN-2"/>
    <property type="match status" value="1"/>
</dbReference>
<feature type="compositionally biased region" description="Polar residues" evidence="6">
    <location>
        <begin position="131"/>
        <end position="146"/>
    </location>
</feature>
<dbReference type="Pfam" id="PF07546">
    <property type="entry name" value="EMI"/>
    <property type="match status" value="1"/>
</dbReference>
<dbReference type="Ensembl" id="ENSHCOT00000006810.1">
    <property type="protein sequence ID" value="ENSHCOP00000004576.1"/>
    <property type="gene ID" value="ENSHCOG00000006045.1"/>
</dbReference>
<reference evidence="9" key="1">
    <citation type="submission" date="2025-08" db="UniProtKB">
        <authorList>
            <consortium name="Ensembl"/>
        </authorList>
    </citation>
    <scope>IDENTIFICATION</scope>
</reference>
<evidence type="ECO:0000256" key="5">
    <source>
        <dbReference type="ARBA" id="ARBA00023157"/>
    </source>
</evidence>
<evidence type="ECO:0000259" key="8">
    <source>
        <dbReference type="PROSITE" id="PS51041"/>
    </source>
</evidence>
<keyword evidence="2" id="KW-0964">Secreted</keyword>
<name>A0A3Q2XW36_HIPCM</name>
<feature type="region of interest" description="Disordered" evidence="6">
    <location>
        <begin position="538"/>
        <end position="567"/>
    </location>
</feature>
<dbReference type="PROSITE" id="PS51041">
    <property type="entry name" value="EMI"/>
    <property type="match status" value="1"/>
</dbReference>
<evidence type="ECO:0000313" key="9">
    <source>
        <dbReference type="Ensembl" id="ENSHCOP00000004576.1"/>
    </source>
</evidence>
<feature type="domain" description="EMI" evidence="8">
    <location>
        <begin position="42"/>
        <end position="119"/>
    </location>
</feature>
<feature type="compositionally biased region" description="Basic and acidic residues" evidence="6">
    <location>
        <begin position="555"/>
        <end position="567"/>
    </location>
</feature>
<protein>
    <submittedName>
        <fullName evidence="9">Elastin microfibril interfacer 2a</fullName>
    </submittedName>
</protein>
<evidence type="ECO:0000256" key="4">
    <source>
        <dbReference type="ARBA" id="ARBA00022729"/>
    </source>
</evidence>
<keyword evidence="3" id="KW-0272">Extracellular matrix</keyword>
<evidence type="ECO:0000256" key="7">
    <source>
        <dbReference type="SAM" id="SignalP"/>
    </source>
</evidence>
<dbReference type="InterPro" id="IPR050392">
    <property type="entry name" value="Collagen/C1q_domain"/>
</dbReference>
<sequence>MGTRGALRWTVFTLFCNFFTHGFPPPPSYDPFHAGVVHRHTNRNRCAYVVHKNISCAVRGGVESFQEPVAAPCPPYVTNCPHQVTYKTRFRPTYKMAHKKVTELEWRCCPGYQGPGCTDLKPTPQHHIPVQGTQPYGPSSSGYSNRHTQRAERRETGHRETDDKVRLLEGQVERLSRTVLDLQSALKGLGADLRADLREDTETMLMTLFNNMRPPDGAAVPGPEDGPAVLDGHQASRGGLAGDRVLGKIEGRLDDIDDILKSKEELLEDLRGSVTSHEGQIRVLMDASQSQAPAVMELDVVQGYIDGKVEKLKDQLERTTRERADEILAACDSKIRTSQKTREDGRDKAADNKEADLREEIRAPRADMTVADGPSRTQRQTDPAKKQEDRKDVWLAIERIKEAYRVLNARIDNELIRLSEPREDADRSAPLMEELEARLNVTEQNAEIHCFYVEEKLTRIIAEEAASLRQVVDERLDAMEDQFTGMLVEMSNNSFPGAYGDSVDAVRAQVDNNKFLLRGLDDKINAVGELCSAGCSGSETTVAEGSSSPSPEGPDIIRKDPRRHGDDLDALRADVGANTDELRRLLETVQRESAGNAGRSESAERFRKELSDTRDRVAGLAGAVAGLSDSLSEHERDVLQINATCCRAETSGPGRLAPDAAGR</sequence>
<dbReference type="Proteomes" id="UP000264820">
    <property type="component" value="Unplaced"/>
</dbReference>
<feature type="region of interest" description="Disordered" evidence="6">
    <location>
        <begin position="590"/>
        <end position="610"/>
    </location>
</feature>
<dbReference type="STRING" id="109280.ENSHCOP00000004576"/>
<evidence type="ECO:0000256" key="2">
    <source>
        <dbReference type="ARBA" id="ARBA00022525"/>
    </source>
</evidence>
<comment type="subcellular location">
    <subcellularLocation>
        <location evidence="1">Secreted</location>
        <location evidence="1">Extracellular space</location>
        <location evidence="1">Extracellular matrix</location>
    </subcellularLocation>
</comment>
<keyword evidence="10" id="KW-1185">Reference proteome</keyword>
<feature type="compositionally biased region" description="Low complexity" evidence="6">
    <location>
        <begin position="544"/>
        <end position="554"/>
    </location>
</feature>
<accession>A0A3Q2XW36</accession>
<feature type="compositionally biased region" description="Basic and acidic residues" evidence="6">
    <location>
        <begin position="149"/>
        <end position="161"/>
    </location>
</feature>
<keyword evidence="4 7" id="KW-0732">Signal</keyword>
<evidence type="ECO:0000313" key="10">
    <source>
        <dbReference type="Proteomes" id="UP000264820"/>
    </source>
</evidence>
<evidence type="ECO:0000256" key="6">
    <source>
        <dbReference type="SAM" id="MobiDB-lite"/>
    </source>
</evidence>
<feature type="region of interest" description="Disordered" evidence="6">
    <location>
        <begin position="120"/>
        <end position="161"/>
    </location>
</feature>
<reference evidence="9" key="2">
    <citation type="submission" date="2025-09" db="UniProtKB">
        <authorList>
            <consortium name="Ensembl"/>
        </authorList>
    </citation>
    <scope>IDENTIFICATION</scope>
</reference>
<evidence type="ECO:0000256" key="1">
    <source>
        <dbReference type="ARBA" id="ARBA00004498"/>
    </source>
</evidence>
<feature type="compositionally biased region" description="Basic and acidic residues" evidence="6">
    <location>
        <begin position="340"/>
        <end position="365"/>
    </location>
</feature>
<dbReference type="InterPro" id="IPR011489">
    <property type="entry name" value="EMI_domain"/>
</dbReference>
<dbReference type="OMA" id="TTRERAD"/>
<feature type="compositionally biased region" description="Basic and acidic residues" evidence="6">
    <location>
        <begin position="601"/>
        <end position="610"/>
    </location>
</feature>
<evidence type="ECO:0000256" key="3">
    <source>
        <dbReference type="ARBA" id="ARBA00022530"/>
    </source>
</evidence>
<feature type="chain" id="PRO_5018757419" evidence="7">
    <location>
        <begin position="23"/>
        <end position="663"/>
    </location>
</feature>
<dbReference type="GO" id="GO:0005576">
    <property type="term" value="C:extracellular region"/>
    <property type="evidence" value="ECO:0007669"/>
    <property type="project" value="UniProtKB-SubCell"/>
</dbReference>
<feature type="signal peptide" evidence="7">
    <location>
        <begin position="1"/>
        <end position="22"/>
    </location>
</feature>